<name>A0A0F9G156_9ZZZZ</name>
<dbReference type="AlphaFoldDB" id="A0A0F9G156"/>
<comment type="caution">
    <text evidence="1">The sequence shown here is derived from an EMBL/GenBank/DDBJ whole genome shotgun (WGS) entry which is preliminary data.</text>
</comment>
<organism evidence="1">
    <name type="scientific">marine sediment metagenome</name>
    <dbReference type="NCBI Taxonomy" id="412755"/>
    <lineage>
        <taxon>unclassified sequences</taxon>
        <taxon>metagenomes</taxon>
        <taxon>ecological metagenomes</taxon>
    </lineage>
</organism>
<proteinExistence type="predicted"/>
<reference evidence="1" key="1">
    <citation type="journal article" date="2015" name="Nature">
        <title>Complex archaea that bridge the gap between prokaryotes and eukaryotes.</title>
        <authorList>
            <person name="Spang A."/>
            <person name="Saw J.H."/>
            <person name="Jorgensen S.L."/>
            <person name="Zaremba-Niedzwiedzka K."/>
            <person name="Martijn J."/>
            <person name="Lind A.E."/>
            <person name="van Eijk R."/>
            <person name="Schleper C."/>
            <person name="Guy L."/>
            <person name="Ettema T.J."/>
        </authorList>
    </citation>
    <scope>NUCLEOTIDE SEQUENCE</scope>
</reference>
<protein>
    <submittedName>
        <fullName evidence="1">Uncharacterized protein</fullName>
    </submittedName>
</protein>
<feature type="non-terminal residue" evidence="1">
    <location>
        <position position="1"/>
    </location>
</feature>
<dbReference type="EMBL" id="LAZR01019468">
    <property type="protein sequence ID" value="KKL92419.1"/>
    <property type="molecule type" value="Genomic_DNA"/>
</dbReference>
<sequence length="123" mass="13104">GYLYVNDQGVTLVNAGGEGFLYDVLSHPGGDAGENSTKKITIKDPIVVALTTSSQATLVPNPYSGVSKPGRDPWDIIVGVTPVAVPSIEYPSPVLVCPRLSYRALDTLMSLYFLESSPTFSNQ</sequence>
<accession>A0A0F9G156</accession>
<evidence type="ECO:0000313" key="1">
    <source>
        <dbReference type="EMBL" id="KKL92419.1"/>
    </source>
</evidence>
<gene>
    <name evidence="1" type="ORF">LCGC14_1884850</name>
</gene>